<comment type="caution">
    <text evidence="1">The sequence shown here is derived from an EMBL/GenBank/DDBJ whole genome shotgun (WGS) entry which is preliminary data.</text>
</comment>
<dbReference type="PANTHER" id="PTHR32258:SF32">
    <property type="entry name" value="PROTEIN NETWORKED 1D"/>
    <property type="match status" value="1"/>
</dbReference>
<protein>
    <submittedName>
        <fullName evidence="1">Uncharacterized protein</fullName>
    </submittedName>
</protein>
<reference evidence="2" key="1">
    <citation type="submission" date="2016-04" db="EMBL/GenBank/DDBJ databases">
        <title>Cephalotus genome sequencing.</title>
        <authorList>
            <person name="Fukushima K."/>
            <person name="Hasebe M."/>
            <person name="Fang X."/>
        </authorList>
    </citation>
    <scope>NUCLEOTIDE SEQUENCE [LARGE SCALE GENOMIC DNA]</scope>
    <source>
        <strain evidence="2">cv. St1</strain>
    </source>
</reference>
<dbReference type="Proteomes" id="UP000187406">
    <property type="component" value="Unassembled WGS sequence"/>
</dbReference>
<sequence>KKGKWIEYNSVKEQLEESEEAIVKLFDVNRKLMVNAEEGSLSFDGKSAQRLDKGEGVRRQRLSEQARRGSEKIGRLQLAVQKIQFLLLKLDDDNKTKGRSRITERRTRAVLSLRWGKNLPEEKENTFLCMCATSHQGRLRQRRLQFIGT</sequence>
<keyword evidence="2" id="KW-1185">Reference proteome</keyword>
<dbReference type="GO" id="GO:0051015">
    <property type="term" value="F:actin filament binding"/>
    <property type="evidence" value="ECO:0007669"/>
    <property type="project" value="TreeGrafter"/>
</dbReference>
<dbReference type="GO" id="GO:0005886">
    <property type="term" value="C:plasma membrane"/>
    <property type="evidence" value="ECO:0007669"/>
    <property type="project" value="TreeGrafter"/>
</dbReference>
<evidence type="ECO:0000313" key="2">
    <source>
        <dbReference type="Proteomes" id="UP000187406"/>
    </source>
</evidence>
<dbReference type="PANTHER" id="PTHR32258">
    <property type="entry name" value="PROTEIN NETWORKED 4A"/>
    <property type="match status" value="1"/>
</dbReference>
<proteinExistence type="predicted"/>
<evidence type="ECO:0000313" key="1">
    <source>
        <dbReference type="EMBL" id="GAV88534.1"/>
    </source>
</evidence>
<dbReference type="OrthoDB" id="10255522at2759"/>
<dbReference type="AlphaFoldDB" id="A0A1Q3D7V5"/>
<gene>
    <name evidence="1" type="ORF">CFOL_v3_31956</name>
</gene>
<dbReference type="InterPro" id="IPR051861">
    <property type="entry name" value="NET_actin-binding_domain"/>
</dbReference>
<accession>A0A1Q3D7V5</accession>
<feature type="non-terminal residue" evidence="1">
    <location>
        <position position="1"/>
    </location>
</feature>
<organism evidence="1 2">
    <name type="scientific">Cephalotus follicularis</name>
    <name type="common">Albany pitcher plant</name>
    <dbReference type="NCBI Taxonomy" id="3775"/>
    <lineage>
        <taxon>Eukaryota</taxon>
        <taxon>Viridiplantae</taxon>
        <taxon>Streptophyta</taxon>
        <taxon>Embryophyta</taxon>
        <taxon>Tracheophyta</taxon>
        <taxon>Spermatophyta</taxon>
        <taxon>Magnoliopsida</taxon>
        <taxon>eudicotyledons</taxon>
        <taxon>Gunneridae</taxon>
        <taxon>Pentapetalae</taxon>
        <taxon>rosids</taxon>
        <taxon>fabids</taxon>
        <taxon>Oxalidales</taxon>
        <taxon>Cephalotaceae</taxon>
        <taxon>Cephalotus</taxon>
    </lineage>
</organism>
<dbReference type="InParanoid" id="A0A1Q3D7V5"/>
<dbReference type="STRING" id="3775.A0A1Q3D7V5"/>
<name>A0A1Q3D7V5_CEPFO</name>
<dbReference type="EMBL" id="BDDD01004937">
    <property type="protein sequence ID" value="GAV88534.1"/>
    <property type="molecule type" value="Genomic_DNA"/>
</dbReference>